<dbReference type="EMBL" id="FPBZ01000008">
    <property type="protein sequence ID" value="SFU57720.1"/>
    <property type="molecule type" value="Genomic_DNA"/>
</dbReference>
<protein>
    <recommendedName>
        <fullName evidence="4">TauD/TfdA-like domain-containing protein</fullName>
    </recommendedName>
</protein>
<dbReference type="InterPro" id="IPR042098">
    <property type="entry name" value="TauD-like_sf"/>
</dbReference>
<sequence length="198" mass="22024">MNAHTYAEDYVGEQPEIDLNRLHSRGWVSFNLPVSSESIFREKLSAIAAKIGTPAGTRSSKSLCDTLVPITSSKAKTGSLSRIYDVGEFPLHVDTAHWPTPCHYIVLACINPGSARRGTLLMDTQNFFLEYGQAELLYTTPFRVRNGRKSFFSTIVSKGRSFVRIDPGCMTPTSLNGAKALDLFSRQNVLRYVVMCPR</sequence>
<dbReference type="AlphaFoldDB" id="A0A1I7HAI5"/>
<reference evidence="2 3" key="1">
    <citation type="submission" date="2016-10" db="EMBL/GenBank/DDBJ databases">
        <authorList>
            <person name="de Groot N.N."/>
        </authorList>
    </citation>
    <scope>NUCLEOTIDE SEQUENCE [LARGE SCALE GENOMIC DNA]</scope>
    <source>
        <strain evidence="2 3">Nl14</strain>
    </source>
</reference>
<organism evidence="2 3">
    <name type="scientific">Nitrosospira multiformis</name>
    <dbReference type="NCBI Taxonomy" id="1231"/>
    <lineage>
        <taxon>Bacteria</taxon>
        <taxon>Pseudomonadati</taxon>
        <taxon>Pseudomonadota</taxon>
        <taxon>Betaproteobacteria</taxon>
        <taxon>Nitrosomonadales</taxon>
        <taxon>Nitrosomonadaceae</taxon>
        <taxon>Nitrosospira</taxon>
    </lineage>
</organism>
<dbReference type="Proteomes" id="UP000182649">
    <property type="component" value="Unassembled WGS sequence"/>
</dbReference>
<keyword evidence="1" id="KW-0560">Oxidoreductase</keyword>
<dbReference type="SUPFAM" id="SSF51197">
    <property type="entry name" value="Clavaminate synthase-like"/>
    <property type="match status" value="1"/>
</dbReference>
<name>A0A1I7HAI5_9PROT</name>
<evidence type="ECO:0000313" key="3">
    <source>
        <dbReference type="Proteomes" id="UP000182649"/>
    </source>
</evidence>
<evidence type="ECO:0008006" key="4">
    <source>
        <dbReference type="Google" id="ProtNLM"/>
    </source>
</evidence>
<proteinExistence type="predicted"/>
<dbReference type="GO" id="GO:0016706">
    <property type="term" value="F:2-oxoglutarate-dependent dioxygenase activity"/>
    <property type="evidence" value="ECO:0007669"/>
    <property type="project" value="UniProtKB-ARBA"/>
</dbReference>
<dbReference type="Gene3D" id="3.60.130.10">
    <property type="entry name" value="Clavaminate synthase-like"/>
    <property type="match status" value="1"/>
</dbReference>
<accession>A0A1I7HAI5</accession>
<evidence type="ECO:0000256" key="1">
    <source>
        <dbReference type="ARBA" id="ARBA00023002"/>
    </source>
</evidence>
<gene>
    <name evidence="2" type="ORF">SAMN05216417_1081</name>
</gene>
<evidence type="ECO:0000313" key="2">
    <source>
        <dbReference type="EMBL" id="SFU57720.1"/>
    </source>
</evidence>